<keyword evidence="7 10" id="KW-0472">Membrane</keyword>
<evidence type="ECO:0000256" key="10">
    <source>
        <dbReference type="PROSITE-ProRule" id="PRU01360"/>
    </source>
</evidence>
<reference evidence="15" key="1">
    <citation type="journal article" date="2019" name="Int. J. Syst. Evol. Microbiol.">
        <title>The Global Catalogue of Microorganisms (GCM) 10K type strain sequencing project: providing services to taxonomists for standard genome sequencing and annotation.</title>
        <authorList>
            <consortium name="The Broad Institute Genomics Platform"/>
            <consortium name="The Broad Institute Genome Sequencing Center for Infectious Disease"/>
            <person name="Wu L."/>
            <person name="Ma J."/>
        </authorList>
    </citation>
    <scope>NUCLEOTIDE SEQUENCE [LARGE SCALE GENOMIC DNA]</scope>
    <source>
        <strain evidence="15">CCUG 58411</strain>
    </source>
</reference>
<dbReference type="InterPro" id="IPR037066">
    <property type="entry name" value="Plug_dom_sf"/>
</dbReference>
<evidence type="ECO:0000313" key="14">
    <source>
        <dbReference type="EMBL" id="MFD1123187.1"/>
    </source>
</evidence>
<dbReference type="InterPro" id="IPR036942">
    <property type="entry name" value="Beta-barrel_TonB_sf"/>
</dbReference>
<evidence type="ECO:0000256" key="3">
    <source>
        <dbReference type="ARBA" id="ARBA00022448"/>
    </source>
</evidence>
<comment type="caution">
    <text evidence="14">The sequence shown here is derived from an EMBL/GenBank/DDBJ whole genome shotgun (WGS) entry which is preliminary data.</text>
</comment>
<comment type="similarity">
    <text evidence="2 10 11">Belongs to the TonB-dependent receptor family.</text>
</comment>
<evidence type="ECO:0000256" key="4">
    <source>
        <dbReference type="ARBA" id="ARBA00022452"/>
    </source>
</evidence>
<evidence type="ECO:0000256" key="8">
    <source>
        <dbReference type="ARBA" id="ARBA00023170"/>
    </source>
</evidence>
<feature type="domain" description="TonB-dependent receptor-like beta-barrel" evidence="12">
    <location>
        <begin position="296"/>
        <end position="721"/>
    </location>
</feature>
<feature type="domain" description="TonB-dependent receptor plug" evidence="13">
    <location>
        <begin position="102"/>
        <end position="202"/>
    </location>
</feature>
<comment type="subcellular location">
    <subcellularLocation>
        <location evidence="1 10">Cell outer membrane</location>
        <topology evidence="1 10">Multi-pass membrane protein</topology>
    </subcellularLocation>
</comment>
<dbReference type="InterPro" id="IPR039426">
    <property type="entry name" value="TonB-dep_rcpt-like"/>
</dbReference>
<evidence type="ECO:0000256" key="11">
    <source>
        <dbReference type="RuleBase" id="RU003357"/>
    </source>
</evidence>
<keyword evidence="8 14" id="KW-0675">Receptor</keyword>
<evidence type="ECO:0000259" key="12">
    <source>
        <dbReference type="Pfam" id="PF00593"/>
    </source>
</evidence>
<keyword evidence="15" id="KW-1185">Reference proteome</keyword>
<organism evidence="14 15">
    <name type="scientific">Methylophilus flavus</name>
    <dbReference type="NCBI Taxonomy" id="640084"/>
    <lineage>
        <taxon>Bacteria</taxon>
        <taxon>Pseudomonadati</taxon>
        <taxon>Pseudomonadota</taxon>
        <taxon>Betaproteobacteria</taxon>
        <taxon>Nitrosomonadales</taxon>
        <taxon>Methylophilaceae</taxon>
        <taxon>Methylophilus</taxon>
    </lineage>
</organism>
<dbReference type="Proteomes" id="UP001597206">
    <property type="component" value="Unassembled WGS sequence"/>
</dbReference>
<keyword evidence="5 10" id="KW-0812">Transmembrane</keyword>
<dbReference type="CDD" id="cd01347">
    <property type="entry name" value="ligand_gated_channel"/>
    <property type="match status" value="1"/>
</dbReference>
<dbReference type="InterPro" id="IPR010105">
    <property type="entry name" value="TonB_sidphr_rcpt"/>
</dbReference>
<protein>
    <submittedName>
        <fullName evidence="14">TonB-dependent siderophore receptor</fullName>
    </submittedName>
</protein>
<dbReference type="InterPro" id="IPR000531">
    <property type="entry name" value="Beta-barrel_TonB"/>
</dbReference>
<dbReference type="Pfam" id="PF00593">
    <property type="entry name" value="TonB_dep_Rec_b-barrel"/>
    <property type="match status" value="1"/>
</dbReference>
<dbReference type="EMBL" id="JBHTLN010000002">
    <property type="protein sequence ID" value="MFD1123187.1"/>
    <property type="molecule type" value="Genomic_DNA"/>
</dbReference>
<evidence type="ECO:0000256" key="9">
    <source>
        <dbReference type="ARBA" id="ARBA00023237"/>
    </source>
</evidence>
<proteinExistence type="inferred from homology"/>
<dbReference type="PANTHER" id="PTHR32552">
    <property type="entry name" value="FERRICHROME IRON RECEPTOR-RELATED"/>
    <property type="match status" value="1"/>
</dbReference>
<name>A0ABW3PC29_9PROT</name>
<evidence type="ECO:0000256" key="7">
    <source>
        <dbReference type="ARBA" id="ARBA00023136"/>
    </source>
</evidence>
<keyword evidence="6 11" id="KW-0798">TonB box</keyword>
<evidence type="ECO:0000313" key="15">
    <source>
        <dbReference type="Proteomes" id="UP001597206"/>
    </source>
</evidence>
<dbReference type="RefSeq" id="WP_379034638.1">
    <property type="nucleotide sequence ID" value="NZ_JBHTLN010000002.1"/>
</dbReference>
<dbReference type="Pfam" id="PF07715">
    <property type="entry name" value="Plug"/>
    <property type="match status" value="1"/>
</dbReference>
<evidence type="ECO:0000256" key="6">
    <source>
        <dbReference type="ARBA" id="ARBA00023077"/>
    </source>
</evidence>
<keyword evidence="3 10" id="KW-0813">Transport</keyword>
<keyword evidence="9 10" id="KW-0998">Cell outer membrane</keyword>
<evidence type="ECO:0000256" key="1">
    <source>
        <dbReference type="ARBA" id="ARBA00004571"/>
    </source>
</evidence>
<gene>
    <name evidence="14" type="ORF">ACFQ2T_11770</name>
</gene>
<dbReference type="PANTHER" id="PTHR32552:SF74">
    <property type="entry name" value="HYDROXAMATE SIDEROPHORE RECEPTOR FHUE"/>
    <property type="match status" value="1"/>
</dbReference>
<dbReference type="SUPFAM" id="SSF56935">
    <property type="entry name" value="Porins"/>
    <property type="match status" value="1"/>
</dbReference>
<evidence type="ECO:0000256" key="5">
    <source>
        <dbReference type="ARBA" id="ARBA00022692"/>
    </source>
</evidence>
<dbReference type="Gene3D" id="2.170.130.10">
    <property type="entry name" value="TonB-dependent receptor, plug domain"/>
    <property type="match status" value="1"/>
</dbReference>
<dbReference type="Gene3D" id="2.40.170.20">
    <property type="entry name" value="TonB-dependent receptor, beta-barrel domain"/>
    <property type="match status" value="1"/>
</dbReference>
<accession>A0ABW3PC29</accession>
<evidence type="ECO:0000259" key="13">
    <source>
        <dbReference type="Pfam" id="PF07715"/>
    </source>
</evidence>
<dbReference type="PROSITE" id="PS52016">
    <property type="entry name" value="TONB_DEPENDENT_REC_3"/>
    <property type="match status" value="1"/>
</dbReference>
<keyword evidence="4 10" id="KW-1134">Transmembrane beta strand</keyword>
<sequence>MIIVIILNLSRFAHHGASLQVSANMFIGAFMHSHRINAISLALMLAFPPVSTLAEEQVNNEKVDSLPEVKVTSKAEIDQPSEKTKSYTVKSTSTATRLNTSIRETPQSISVITRELLDDFRVFSVNDALSYATGIRVEQFETDRTEYTARGFMITNFQVDGLSTPISFSGTNYGDLDVATYDRIEVLRGANGLLTGPGNPSATINFIRKRPTREFQAKANASLGSWDNRRLDADVYGALNGDGSVRGRLVVANQNKNSYIDRYSMERNAVYGVVEADLTDSTNLAIGHTYNQNNASGSGFGSLPLLYSDGSKRDYNVSASTAPSWSNRNVDTNISFVELTHYFDNEWRLKGQLTHKDVSSKGRHHYIDGIEDRTTGLITYTSYPYVYDFVTKDHVADVYANGPFEFAGRKHEVVVGATLSKSYMKEYSRDGSTLGNIITSSFDDIGNFPLPTFGAKSTSSDYKSTTANIYAAAKLNPADNLKITLGGSLLSYKLTGVSYGVDQDAKDNHKFTPYIGAVYDFNETHSLYTSYSEIYKPQVEKGAGGKILAPLEGKNSEIGIKSEWFNKLLNSSFALFKTEQENQPQFLDRVPLGPGGALVDVYKGIQATTKGFEFDVSGEISEGWSLSAGYTRLMRVKDNQGQNVNTFIPRSLVHLTTVYKVPSIEKLKVGASVNWQSETYVDIELGGDEIRYRQDSYAVLNLMANYQIDKHWNAAFNLYNVTNEKYLSSLRYAEGAQAFYAPPASALATVTWQY</sequence>
<evidence type="ECO:0000256" key="2">
    <source>
        <dbReference type="ARBA" id="ARBA00009810"/>
    </source>
</evidence>
<dbReference type="InterPro" id="IPR012910">
    <property type="entry name" value="Plug_dom"/>
</dbReference>
<dbReference type="NCBIfam" id="TIGR01783">
    <property type="entry name" value="TonB-siderophor"/>
    <property type="match status" value="1"/>
</dbReference>